<name>A0A060LPZ0_9BACI</name>
<keyword evidence="1" id="KW-0472">Membrane</keyword>
<dbReference type="InterPro" id="IPR007349">
    <property type="entry name" value="DUF418"/>
</dbReference>
<feature type="transmembrane region" description="Helical" evidence="1">
    <location>
        <begin position="12"/>
        <end position="31"/>
    </location>
</feature>
<feature type="transmembrane region" description="Helical" evidence="1">
    <location>
        <begin position="245"/>
        <end position="267"/>
    </location>
</feature>
<keyword evidence="1" id="KW-0812">Transmembrane</keyword>
<organism evidence="3 4">
    <name type="scientific">Shouchella lehensis G1</name>
    <dbReference type="NCBI Taxonomy" id="1246626"/>
    <lineage>
        <taxon>Bacteria</taxon>
        <taxon>Bacillati</taxon>
        <taxon>Bacillota</taxon>
        <taxon>Bacilli</taxon>
        <taxon>Bacillales</taxon>
        <taxon>Bacillaceae</taxon>
        <taxon>Shouchella</taxon>
    </lineage>
</organism>
<keyword evidence="1" id="KW-1133">Transmembrane helix</keyword>
<feature type="transmembrane region" description="Helical" evidence="1">
    <location>
        <begin position="311"/>
        <end position="330"/>
    </location>
</feature>
<protein>
    <recommendedName>
        <fullName evidence="2">DUF418 domain-containing protein</fullName>
    </recommendedName>
</protein>
<feature type="domain" description="DUF418" evidence="2">
    <location>
        <begin position="226"/>
        <end position="376"/>
    </location>
</feature>
<feature type="transmembrane region" description="Helical" evidence="1">
    <location>
        <begin position="209"/>
        <end position="233"/>
    </location>
</feature>
<dbReference type="Pfam" id="PF04235">
    <property type="entry name" value="DUF418"/>
    <property type="match status" value="1"/>
</dbReference>
<dbReference type="OrthoDB" id="9807744at2"/>
<feature type="transmembrane region" description="Helical" evidence="1">
    <location>
        <begin position="118"/>
        <end position="134"/>
    </location>
</feature>
<keyword evidence="4" id="KW-1185">Reference proteome</keyword>
<dbReference type="STRING" id="1246626.BleG1_0783"/>
<feature type="transmembrane region" description="Helical" evidence="1">
    <location>
        <begin position="336"/>
        <end position="364"/>
    </location>
</feature>
<dbReference type="HOGENOM" id="CLU_039610_0_0_9"/>
<feature type="transmembrane region" description="Helical" evidence="1">
    <location>
        <begin position="89"/>
        <end position="112"/>
    </location>
</feature>
<dbReference type="eggNOG" id="COG2311">
    <property type="taxonomic scope" value="Bacteria"/>
</dbReference>
<dbReference type="InterPro" id="IPR052529">
    <property type="entry name" value="Bact_Transport_Assoc"/>
</dbReference>
<evidence type="ECO:0000313" key="4">
    <source>
        <dbReference type="Proteomes" id="UP000027142"/>
    </source>
</evidence>
<dbReference type="EMBL" id="CP003923">
    <property type="protein sequence ID" value="AIC93391.1"/>
    <property type="molecule type" value="Genomic_DNA"/>
</dbReference>
<gene>
    <name evidence="3" type="ORF">BleG1_0783</name>
</gene>
<feature type="transmembrane region" description="Helical" evidence="1">
    <location>
        <begin position="273"/>
        <end position="291"/>
    </location>
</feature>
<proteinExistence type="predicted"/>
<dbReference type="PATRIC" id="fig|1246626.3.peg.782"/>
<dbReference type="PANTHER" id="PTHR30590:SF2">
    <property type="entry name" value="INNER MEMBRANE PROTEIN"/>
    <property type="match status" value="1"/>
</dbReference>
<dbReference type="Proteomes" id="UP000027142">
    <property type="component" value="Chromosome"/>
</dbReference>
<evidence type="ECO:0000313" key="3">
    <source>
        <dbReference type="EMBL" id="AIC93391.1"/>
    </source>
</evidence>
<feature type="transmembrane region" description="Helical" evidence="1">
    <location>
        <begin position="51"/>
        <end position="77"/>
    </location>
</feature>
<dbReference type="PANTHER" id="PTHR30590">
    <property type="entry name" value="INNER MEMBRANE PROTEIN"/>
    <property type="match status" value="1"/>
</dbReference>
<dbReference type="AlphaFoldDB" id="A0A060LPZ0"/>
<sequence length="384" mass="44270">MEQSEKRIRLIDVLRGFAIIGTLGTNIWLFAQPGNLLGVFVNANWWEDIQSFLQASLSVFVNGKFLSLLTILFGIGLELKYRKTKKDELPWIPLYLWTMALLFIDGFLHFVFVFEYDVLMSYALTGGIVAFMISKREKLLKKIMMITGFMHLFGVVLVSILWFFILKDDSFLFEMERMGEEISSVYQNQSYWQQVHYRVVHFIELRAEAILILFMNITLYLVGIHLYRAGAFLNNERGRVIRKKLMIYGLGIGVPLNLLALVSGGYFDLATRYIFAPVLALGYIGLFAWVLHKKMVPWIMKRFEAIGKTALSCYILQNIVASLMFYGWGFNLAPVSSVYVVLLCWLFITIIMMVAAELFVTYLGTGPLEYVWKKLSSAPFKNRD</sequence>
<evidence type="ECO:0000256" key="1">
    <source>
        <dbReference type="SAM" id="Phobius"/>
    </source>
</evidence>
<dbReference type="RefSeq" id="WP_038477406.1">
    <property type="nucleotide sequence ID" value="NZ_CP003923.1"/>
</dbReference>
<dbReference type="KEGG" id="ble:BleG1_0783"/>
<evidence type="ECO:0000259" key="2">
    <source>
        <dbReference type="Pfam" id="PF04235"/>
    </source>
</evidence>
<accession>A0A060LPZ0</accession>
<reference evidence="3 4" key="1">
    <citation type="journal article" date="2014" name="Gene">
        <title>A comparative genomic analysis of the alkalitolerant soil bacterium Bacillus lehensis G1.</title>
        <authorList>
            <person name="Noor Y.M."/>
            <person name="Samsulrizal N.H."/>
            <person name="Jema'on N.A."/>
            <person name="Low K.O."/>
            <person name="Ramli A.N."/>
            <person name="Alias N.I."/>
            <person name="Damis S.I."/>
            <person name="Fuzi S.F."/>
            <person name="Isa M.N."/>
            <person name="Murad A.M."/>
            <person name="Raih M.F."/>
            <person name="Bakar F.D."/>
            <person name="Najimudin N."/>
            <person name="Mahadi N.M."/>
            <person name="Illias R.M."/>
        </authorList>
    </citation>
    <scope>NUCLEOTIDE SEQUENCE [LARGE SCALE GENOMIC DNA]</scope>
    <source>
        <strain evidence="3 4">G1</strain>
    </source>
</reference>
<feature type="transmembrane region" description="Helical" evidence="1">
    <location>
        <begin position="146"/>
        <end position="165"/>
    </location>
</feature>